<protein>
    <recommendedName>
        <fullName evidence="6">Transcriptional activator HAP2</fullName>
    </recommendedName>
</protein>
<dbReference type="OrthoDB" id="1097733at2759"/>
<keyword evidence="3 6" id="KW-0238">DNA-binding</keyword>
<feature type="compositionally biased region" description="Polar residues" evidence="7">
    <location>
        <begin position="159"/>
        <end position="186"/>
    </location>
</feature>
<gene>
    <name evidence="8" type="ORF">FALBO_12042</name>
</gene>
<dbReference type="GO" id="GO:0005634">
    <property type="term" value="C:nucleus"/>
    <property type="evidence" value="ECO:0007669"/>
    <property type="project" value="UniProtKB-SubCell"/>
</dbReference>
<comment type="similarity">
    <text evidence="6">Belongs to the NFYA/HAP2 subunit family.</text>
</comment>
<feature type="region of interest" description="Disordered" evidence="7">
    <location>
        <begin position="156"/>
        <end position="188"/>
    </location>
</feature>
<feature type="compositionally biased region" description="Basic and acidic residues" evidence="7">
    <location>
        <begin position="244"/>
        <end position="266"/>
    </location>
</feature>
<dbReference type="AlphaFoldDB" id="A0A8H4P8C7"/>
<dbReference type="Gene3D" id="6.10.250.2430">
    <property type="match status" value="1"/>
</dbReference>
<feature type="region of interest" description="Disordered" evidence="7">
    <location>
        <begin position="35"/>
        <end position="60"/>
    </location>
</feature>
<reference evidence="8 9" key="1">
    <citation type="submission" date="2020-01" db="EMBL/GenBank/DDBJ databases">
        <title>Identification and distribution of gene clusters putatively required for synthesis of sphingolipid metabolism inhibitors in phylogenetically diverse species of the filamentous fungus Fusarium.</title>
        <authorList>
            <person name="Kim H.-S."/>
            <person name="Busman M."/>
            <person name="Brown D.W."/>
            <person name="Divon H."/>
            <person name="Uhlig S."/>
            <person name="Proctor R.H."/>
        </authorList>
    </citation>
    <scope>NUCLEOTIDE SEQUENCE [LARGE SCALE GENOMIC DNA]</scope>
    <source>
        <strain evidence="8 9">NRRL 20459</strain>
    </source>
</reference>
<evidence type="ECO:0000256" key="4">
    <source>
        <dbReference type="ARBA" id="ARBA00023163"/>
    </source>
</evidence>
<dbReference type="GO" id="GO:0003700">
    <property type="term" value="F:DNA-binding transcription factor activity"/>
    <property type="evidence" value="ECO:0007669"/>
    <property type="project" value="UniProtKB-UniRule"/>
</dbReference>
<keyword evidence="4 6" id="KW-0804">Transcription</keyword>
<dbReference type="SMART" id="SM00521">
    <property type="entry name" value="CBF"/>
    <property type="match status" value="1"/>
</dbReference>
<dbReference type="InterPro" id="IPR001289">
    <property type="entry name" value="NFYA"/>
</dbReference>
<dbReference type="PANTHER" id="PTHR12632">
    <property type="entry name" value="TRANSCRIPTION FACTOR NF-Y ALPHA-RELATED"/>
    <property type="match status" value="1"/>
</dbReference>
<dbReference type="PRINTS" id="PR00616">
    <property type="entry name" value="CCAATSUBUNTB"/>
</dbReference>
<dbReference type="GO" id="GO:0003677">
    <property type="term" value="F:DNA binding"/>
    <property type="evidence" value="ECO:0007669"/>
    <property type="project" value="UniProtKB-KW"/>
</dbReference>
<sequence length="277" mass="30501">MSNDFFTLLLSSRIDKLAPLLPHLLYRNRENLTGDMYQPHDPVRPPEARNGTSGAKGTVAPAVPAMSPELGMAMGSSSSPAWDQAHGPSMAADPRPSLRMGMIPTASMSQFTGPEALNAFPMIDQAVAQPQTTLPGMTYLPEEPQYSSSAAFAQPMERSATTPKNTVSNTISAPHQASEQPVQSPNVPVDGGKPVLYVNAKQYHRILKRRITRHKLEEFLAGSKKRRPYLHESRHKHAMRRMRDRSGRFLPTEKKDEMVRDKEKTPPGRGNGDPDGG</sequence>
<accession>A0A8H4P8C7</accession>
<keyword evidence="2 6" id="KW-0805">Transcription regulation</keyword>
<feature type="compositionally biased region" description="Basic residues" evidence="7">
    <location>
        <begin position="228"/>
        <end position="243"/>
    </location>
</feature>
<dbReference type="PROSITE" id="PS51152">
    <property type="entry name" value="NFYA_HAP2_2"/>
    <property type="match status" value="1"/>
</dbReference>
<keyword evidence="5 6" id="KW-0539">Nucleus</keyword>
<feature type="region of interest" description="Disordered" evidence="7">
    <location>
        <begin position="73"/>
        <end position="92"/>
    </location>
</feature>
<evidence type="ECO:0000256" key="2">
    <source>
        <dbReference type="ARBA" id="ARBA00023015"/>
    </source>
</evidence>
<evidence type="ECO:0000256" key="3">
    <source>
        <dbReference type="ARBA" id="ARBA00023125"/>
    </source>
</evidence>
<evidence type="ECO:0000313" key="9">
    <source>
        <dbReference type="Proteomes" id="UP000554235"/>
    </source>
</evidence>
<proteinExistence type="inferred from homology"/>
<comment type="caution">
    <text evidence="8">The sequence shown here is derived from an EMBL/GenBank/DDBJ whole genome shotgun (WGS) entry which is preliminary data.</text>
</comment>
<comment type="function">
    <text evidence="6">Component of the sequence-specific heterotrimeric transcription factor (NF-Y) which specifically recognizes a 5'-CCAAT-3' box motif found in the promoters of its target genes.</text>
</comment>
<name>A0A8H4P8C7_9HYPO</name>
<evidence type="ECO:0000256" key="6">
    <source>
        <dbReference type="RuleBase" id="RU367155"/>
    </source>
</evidence>
<organism evidence="8 9">
    <name type="scientific">Fusarium albosuccineum</name>
    <dbReference type="NCBI Taxonomy" id="1237068"/>
    <lineage>
        <taxon>Eukaryota</taxon>
        <taxon>Fungi</taxon>
        <taxon>Dikarya</taxon>
        <taxon>Ascomycota</taxon>
        <taxon>Pezizomycotina</taxon>
        <taxon>Sordariomycetes</taxon>
        <taxon>Hypocreomycetidae</taxon>
        <taxon>Hypocreales</taxon>
        <taxon>Nectriaceae</taxon>
        <taxon>Fusarium</taxon>
        <taxon>Fusarium decemcellulare species complex</taxon>
    </lineage>
</organism>
<feature type="region of interest" description="Disordered" evidence="7">
    <location>
        <begin position="228"/>
        <end position="277"/>
    </location>
</feature>
<comment type="subcellular location">
    <subcellularLocation>
        <location evidence="1 6">Nucleus</location>
    </subcellularLocation>
</comment>
<dbReference type="Proteomes" id="UP000554235">
    <property type="component" value="Unassembled WGS sequence"/>
</dbReference>
<dbReference type="EMBL" id="JAADYS010001773">
    <property type="protein sequence ID" value="KAF4461163.1"/>
    <property type="molecule type" value="Genomic_DNA"/>
</dbReference>
<keyword evidence="9" id="KW-1185">Reference proteome</keyword>
<dbReference type="Pfam" id="PF02045">
    <property type="entry name" value="CBFB_NFYA"/>
    <property type="match status" value="1"/>
</dbReference>
<evidence type="ECO:0000313" key="8">
    <source>
        <dbReference type="EMBL" id="KAF4461163.1"/>
    </source>
</evidence>
<evidence type="ECO:0000256" key="5">
    <source>
        <dbReference type="ARBA" id="ARBA00023242"/>
    </source>
</evidence>
<evidence type="ECO:0000256" key="1">
    <source>
        <dbReference type="ARBA" id="ARBA00004123"/>
    </source>
</evidence>
<comment type="subunit">
    <text evidence="6">Heterotrimer.</text>
</comment>
<evidence type="ECO:0000256" key="7">
    <source>
        <dbReference type="SAM" id="MobiDB-lite"/>
    </source>
</evidence>